<dbReference type="Gene3D" id="3.90.960.10">
    <property type="entry name" value="YbaK/aminoacyl-tRNA synthetase-associated domain"/>
    <property type="match status" value="1"/>
</dbReference>
<dbReference type="GO" id="GO:0004812">
    <property type="term" value="F:aminoacyl-tRNA ligase activity"/>
    <property type="evidence" value="ECO:0007669"/>
    <property type="project" value="UniProtKB-KW"/>
</dbReference>
<evidence type="ECO:0000313" key="3">
    <source>
        <dbReference type="Proteomes" id="UP000054937"/>
    </source>
</evidence>
<dbReference type="InterPro" id="IPR036754">
    <property type="entry name" value="YbaK/aa-tRNA-synt-asso_dom_sf"/>
</dbReference>
<accession>A0A0V0QTT5</accession>
<reference evidence="2 3" key="1">
    <citation type="journal article" date="2015" name="Sci. Rep.">
        <title>Genome of the facultative scuticociliatosis pathogen Pseudocohnilembus persalinus provides insight into its virulence through horizontal gene transfer.</title>
        <authorList>
            <person name="Xiong J."/>
            <person name="Wang G."/>
            <person name="Cheng J."/>
            <person name="Tian M."/>
            <person name="Pan X."/>
            <person name="Warren A."/>
            <person name="Jiang C."/>
            <person name="Yuan D."/>
            <person name="Miao W."/>
        </authorList>
    </citation>
    <scope>NUCLEOTIDE SEQUENCE [LARGE SCALE GENOMIC DNA]</scope>
    <source>
        <strain evidence="2">36N120E</strain>
    </source>
</reference>
<dbReference type="CDD" id="cd04332">
    <property type="entry name" value="YbaK_like"/>
    <property type="match status" value="1"/>
</dbReference>
<dbReference type="InParanoid" id="A0A0V0QTT5"/>
<dbReference type="GO" id="GO:0002161">
    <property type="term" value="F:aminoacyl-tRNA deacylase activity"/>
    <property type="evidence" value="ECO:0007669"/>
    <property type="project" value="InterPro"/>
</dbReference>
<sequence length="249" mass="29430">MEQQLKQNLITKKEFDNFTEQQKQEFLQKCLNRLHFYFNKNNFKSVELITVPEIYYSKSLEWRKNILKAPKENYLCKTLLMVNKHHKSQRDSSIYNPKYIFVVVQYAAKLNMVKLHQFGRYIQNQNAPTEKEQIGSKGFHYRLVPESLQEELTGYIFNGVTPFDLLTEEKIPIFLPQELVPLEFFYLGGGHPDVKLRVSIDEFISKHEQPVFVGSFQDERPPSEWQNLVDNEGENQQGEEGEEEEENSK</sequence>
<evidence type="ECO:0000313" key="2">
    <source>
        <dbReference type="EMBL" id="KRX05402.1"/>
    </source>
</evidence>
<dbReference type="AlphaFoldDB" id="A0A0V0QTT5"/>
<gene>
    <name evidence="2" type="ORF">PPERSA_00703</name>
</gene>
<evidence type="ECO:0000256" key="1">
    <source>
        <dbReference type="SAM" id="MobiDB-lite"/>
    </source>
</evidence>
<dbReference type="PANTHER" id="PTHR30411:SF4">
    <property type="entry name" value="YBAK_AMINOACYL-TRNA SYNTHETASE-ASSOCIATED DOMAIN-CONTAINING PROTEIN"/>
    <property type="match status" value="1"/>
</dbReference>
<keyword evidence="3" id="KW-1185">Reference proteome</keyword>
<dbReference type="SUPFAM" id="SSF55826">
    <property type="entry name" value="YbaK/ProRS associated domain"/>
    <property type="match status" value="1"/>
</dbReference>
<feature type="compositionally biased region" description="Acidic residues" evidence="1">
    <location>
        <begin position="231"/>
        <end position="249"/>
    </location>
</feature>
<name>A0A0V0QTT5_PSEPJ</name>
<keyword evidence="2" id="KW-0030">Aminoacyl-tRNA synthetase</keyword>
<comment type="caution">
    <text evidence="2">The sequence shown here is derived from an EMBL/GenBank/DDBJ whole genome shotgun (WGS) entry which is preliminary data.</text>
</comment>
<dbReference type="PANTHER" id="PTHR30411">
    <property type="entry name" value="CYTOPLASMIC PROTEIN"/>
    <property type="match status" value="1"/>
</dbReference>
<feature type="region of interest" description="Disordered" evidence="1">
    <location>
        <begin position="215"/>
        <end position="249"/>
    </location>
</feature>
<organism evidence="2 3">
    <name type="scientific">Pseudocohnilembus persalinus</name>
    <name type="common">Ciliate</name>
    <dbReference type="NCBI Taxonomy" id="266149"/>
    <lineage>
        <taxon>Eukaryota</taxon>
        <taxon>Sar</taxon>
        <taxon>Alveolata</taxon>
        <taxon>Ciliophora</taxon>
        <taxon>Intramacronucleata</taxon>
        <taxon>Oligohymenophorea</taxon>
        <taxon>Scuticociliatia</taxon>
        <taxon>Philasterida</taxon>
        <taxon>Pseudocohnilembidae</taxon>
        <taxon>Pseudocohnilembus</taxon>
    </lineage>
</organism>
<dbReference type="OrthoDB" id="1058301at2759"/>
<protein>
    <submittedName>
        <fullName evidence="2">YbaK/aminoacyl-tRNA synthetase-associated domain</fullName>
    </submittedName>
</protein>
<dbReference type="Proteomes" id="UP000054937">
    <property type="component" value="Unassembled WGS sequence"/>
</dbReference>
<dbReference type="OMA" id="HIDWKLG"/>
<keyword evidence="2" id="KW-0436">Ligase</keyword>
<dbReference type="EMBL" id="LDAU01000109">
    <property type="protein sequence ID" value="KRX05402.1"/>
    <property type="molecule type" value="Genomic_DNA"/>
</dbReference>
<proteinExistence type="predicted"/>